<comment type="caution">
    <text evidence="2">The sequence shown here is derived from an EMBL/GenBank/DDBJ whole genome shotgun (WGS) entry which is preliminary data.</text>
</comment>
<dbReference type="Gene3D" id="1.10.150.690">
    <property type="entry name" value="DUF2063"/>
    <property type="match status" value="1"/>
</dbReference>
<reference evidence="2 3" key="1">
    <citation type="submission" date="2019-12" db="EMBL/GenBank/DDBJ databases">
        <title>Devosia maris sp. nov., isolated from the deep seawater.</title>
        <authorList>
            <person name="Liu Y."/>
        </authorList>
    </citation>
    <scope>NUCLEOTIDE SEQUENCE [LARGE SCALE GENOMIC DNA]</scope>
    <source>
        <strain evidence="2 3">L53-10-65</strain>
    </source>
</reference>
<gene>
    <name evidence="2" type="ORF">GO014_00095</name>
</gene>
<dbReference type="InterPro" id="IPR044922">
    <property type="entry name" value="DUF2063_N_sf"/>
</dbReference>
<sequence>MTVQPVRQTDFAAALVDPARAVPPGIVSYRCDSDPKRFAVYRNNVHVGLVGVLAAKFPVCAQLVGEEFFTAMARIYVADRKPTSPIMMHYGAEFPAFISDFVGARSVPYLSDMAALEQAWSVAYNAADAGPVTLAEIAAIDLDNLPDLTLTPHPASGLLRSDYPTGSIWAAHQAPGVKVRSGAEAILVTRPAMDVKVTVIPTADAAFAQDLLRGAAVGDAIERVLIGQSEFDFGRALVGLCSLGAFSQPV</sequence>
<proteinExistence type="predicted"/>
<organism evidence="2 3">
    <name type="scientific">Devosia marina</name>
    <dbReference type="NCBI Taxonomy" id="2683198"/>
    <lineage>
        <taxon>Bacteria</taxon>
        <taxon>Pseudomonadati</taxon>
        <taxon>Pseudomonadota</taxon>
        <taxon>Alphaproteobacteria</taxon>
        <taxon>Hyphomicrobiales</taxon>
        <taxon>Devosiaceae</taxon>
        <taxon>Devosia</taxon>
    </lineage>
</organism>
<dbReference type="Pfam" id="PF09836">
    <property type="entry name" value="DUF2063"/>
    <property type="match status" value="1"/>
</dbReference>
<accession>A0A7X3FN33</accession>
<dbReference type="RefSeq" id="WP_157288632.1">
    <property type="nucleotide sequence ID" value="NZ_WQRF01000001.1"/>
</dbReference>
<evidence type="ECO:0000259" key="1">
    <source>
        <dbReference type="Pfam" id="PF09836"/>
    </source>
</evidence>
<dbReference type="InterPro" id="IPR018640">
    <property type="entry name" value="DUF2063"/>
</dbReference>
<protein>
    <submittedName>
        <fullName evidence="2">DUF2063 domain-containing protein</fullName>
    </submittedName>
</protein>
<dbReference type="EMBL" id="WQRF01000001">
    <property type="protein sequence ID" value="MVS97426.1"/>
    <property type="molecule type" value="Genomic_DNA"/>
</dbReference>
<dbReference type="AlphaFoldDB" id="A0A7X3FN33"/>
<dbReference type="Proteomes" id="UP000438106">
    <property type="component" value="Unassembled WGS sequence"/>
</dbReference>
<name>A0A7X3FN33_9HYPH</name>
<evidence type="ECO:0000313" key="3">
    <source>
        <dbReference type="Proteomes" id="UP000438106"/>
    </source>
</evidence>
<evidence type="ECO:0000313" key="2">
    <source>
        <dbReference type="EMBL" id="MVS97426.1"/>
    </source>
</evidence>
<keyword evidence="3" id="KW-1185">Reference proteome</keyword>
<feature type="domain" description="Putative DNA-binding" evidence="1">
    <location>
        <begin position="8"/>
        <end position="98"/>
    </location>
</feature>